<keyword evidence="6" id="KW-0805">Transcription regulation</keyword>
<comment type="subcellular location">
    <subcellularLocation>
        <location evidence="1">Nucleus</location>
    </subcellularLocation>
</comment>
<organism evidence="11 12">
    <name type="scientific">Orchesella cincta</name>
    <name type="common">Springtail</name>
    <name type="synonym">Podura cincta</name>
    <dbReference type="NCBI Taxonomy" id="48709"/>
    <lineage>
        <taxon>Eukaryota</taxon>
        <taxon>Metazoa</taxon>
        <taxon>Ecdysozoa</taxon>
        <taxon>Arthropoda</taxon>
        <taxon>Hexapoda</taxon>
        <taxon>Collembola</taxon>
        <taxon>Entomobryomorpha</taxon>
        <taxon>Entomobryoidea</taxon>
        <taxon>Orchesellidae</taxon>
        <taxon>Orchesellinae</taxon>
        <taxon>Orchesella</taxon>
    </lineage>
</organism>
<evidence type="ECO:0000256" key="2">
    <source>
        <dbReference type="ARBA" id="ARBA00022723"/>
    </source>
</evidence>
<evidence type="ECO:0000256" key="5">
    <source>
        <dbReference type="ARBA" id="ARBA00022833"/>
    </source>
</evidence>
<keyword evidence="2" id="KW-0479">Metal-binding</keyword>
<dbReference type="Proteomes" id="UP000094527">
    <property type="component" value="Unassembled WGS sequence"/>
</dbReference>
<feature type="region of interest" description="Disordered" evidence="9">
    <location>
        <begin position="1"/>
        <end position="53"/>
    </location>
</feature>
<evidence type="ECO:0000256" key="8">
    <source>
        <dbReference type="ARBA" id="ARBA00023242"/>
    </source>
</evidence>
<feature type="compositionally biased region" description="Low complexity" evidence="9">
    <location>
        <begin position="407"/>
        <end position="458"/>
    </location>
</feature>
<dbReference type="GO" id="GO:0003700">
    <property type="term" value="F:DNA-binding transcription factor activity"/>
    <property type="evidence" value="ECO:0007669"/>
    <property type="project" value="TreeGrafter"/>
</dbReference>
<dbReference type="GO" id="GO:0006357">
    <property type="term" value="P:regulation of transcription by RNA polymerase II"/>
    <property type="evidence" value="ECO:0007669"/>
    <property type="project" value="TreeGrafter"/>
</dbReference>
<dbReference type="AlphaFoldDB" id="A0A1D2MLV5"/>
<dbReference type="InterPro" id="IPR013087">
    <property type="entry name" value="Znf_C2H2_type"/>
</dbReference>
<feature type="compositionally biased region" description="Low complexity" evidence="9">
    <location>
        <begin position="567"/>
        <end position="598"/>
    </location>
</feature>
<dbReference type="InterPro" id="IPR051497">
    <property type="entry name" value="Dev/Hematopoietic_TF"/>
</dbReference>
<keyword evidence="7" id="KW-0804">Transcription</keyword>
<keyword evidence="12" id="KW-1185">Reference proteome</keyword>
<comment type="caution">
    <text evidence="11">The sequence shown here is derived from an EMBL/GenBank/DDBJ whole genome shotgun (WGS) entry which is preliminary data.</text>
</comment>
<feature type="region of interest" description="Disordered" evidence="9">
    <location>
        <begin position="400"/>
        <end position="532"/>
    </location>
</feature>
<feature type="compositionally biased region" description="Low complexity" evidence="9">
    <location>
        <begin position="39"/>
        <end position="53"/>
    </location>
</feature>
<gene>
    <name evidence="11" type="ORF">Ocin01_12861</name>
</gene>
<keyword evidence="4" id="KW-0863">Zinc-finger</keyword>
<protein>
    <recommendedName>
        <fullName evidence="10">C2H2-type domain-containing protein</fullName>
    </recommendedName>
</protein>
<feature type="compositionally biased region" description="Polar residues" evidence="9">
    <location>
        <begin position="466"/>
        <end position="504"/>
    </location>
</feature>
<evidence type="ECO:0000313" key="12">
    <source>
        <dbReference type="Proteomes" id="UP000094527"/>
    </source>
</evidence>
<feature type="compositionally biased region" description="Low complexity" evidence="9">
    <location>
        <begin position="505"/>
        <end position="526"/>
    </location>
</feature>
<evidence type="ECO:0000256" key="9">
    <source>
        <dbReference type="SAM" id="MobiDB-lite"/>
    </source>
</evidence>
<feature type="compositionally biased region" description="Polar residues" evidence="9">
    <location>
        <begin position="599"/>
        <end position="610"/>
    </location>
</feature>
<feature type="compositionally biased region" description="Low complexity" evidence="9">
    <location>
        <begin position="1"/>
        <end position="15"/>
    </location>
</feature>
<evidence type="ECO:0000259" key="10">
    <source>
        <dbReference type="PROSITE" id="PS00028"/>
    </source>
</evidence>
<reference evidence="11 12" key="1">
    <citation type="journal article" date="2016" name="Genome Biol. Evol.">
        <title>Gene Family Evolution Reflects Adaptation to Soil Environmental Stressors in the Genome of the Collembolan Orchesella cincta.</title>
        <authorList>
            <person name="Faddeeva-Vakhrusheva A."/>
            <person name="Derks M.F."/>
            <person name="Anvar S.Y."/>
            <person name="Agamennone V."/>
            <person name="Suring W."/>
            <person name="Smit S."/>
            <person name="van Straalen N.M."/>
            <person name="Roelofs D."/>
        </authorList>
    </citation>
    <scope>NUCLEOTIDE SEQUENCE [LARGE SCALE GENOMIC DNA]</scope>
    <source>
        <tissue evidence="11">Mixed pool</tissue>
    </source>
</reference>
<feature type="domain" description="C2H2-type" evidence="10">
    <location>
        <begin position="113"/>
        <end position="134"/>
    </location>
</feature>
<keyword evidence="3" id="KW-0677">Repeat</keyword>
<feature type="region of interest" description="Disordered" evidence="9">
    <location>
        <begin position="567"/>
        <end position="610"/>
    </location>
</feature>
<proteinExistence type="predicted"/>
<evidence type="ECO:0000256" key="1">
    <source>
        <dbReference type="ARBA" id="ARBA00004123"/>
    </source>
</evidence>
<dbReference type="OrthoDB" id="6730379at2759"/>
<name>A0A1D2MLV5_ORCCI</name>
<dbReference type="PANTHER" id="PTHR45993">
    <property type="entry name" value="B-CELL LYMPHOMA/LEUKEMIA 11"/>
    <property type="match status" value="1"/>
</dbReference>
<evidence type="ECO:0000256" key="6">
    <source>
        <dbReference type="ARBA" id="ARBA00023015"/>
    </source>
</evidence>
<dbReference type="PANTHER" id="PTHR45993:SF6">
    <property type="entry name" value="C2H2-TYPE DOMAIN-CONTAINING PROTEIN"/>
    <property type="match status" value="1"/>
</dbReference>
<evidence type="ECO:0000256" key="4">
    <source>
        <dbReference type="ARBA" id="ARBA00022771"/>
    </source>
</evidence>
<dbReference type="STRING" id="48709.A0A1D2MLV5"/>
<evidence type="ECO:0000256" key="3">
    <source>
        <dbReference type="ARBA" id="ARBA00022737"/>
    </source>
</evidence>
<dbReference type="GO" id="GO:0008270">
    <property type="term" value="F:zinc ion binding"/>
    <property type="evidence" value="ECO:0007669"/>
    <property type="project" value="UniProtKB-KW"/>
</dbReference>
<evidence type="ECO:0000256" key="7">
    <source>
        <dbReference type="ARBA" id="ARBA00023163"/>
    </source>
</evidence>
<feature type="non-terminal residue" evidence="11">
    <location>
        <position position="1"/>
    </location>
</feature>
<keyword evidence="5" id="KW-0862">Zinc</keyword>
<evidence type="ECO:0000313" key="11">
    <source>
        <dbReference type="EMBL" id="ODM93824.1"/>
    </source>
</evidence>
<sequence>LLCTSRLTSRTSTGSPHETASDPDRAPRPPVKAPSPNKSSHLNNNSTSTSASLTDLKTYSTPDILICGNCREHFSEVEQLIEHKKTYCKLRFTCKCHLLNGSKISEEPAALLCSQCKDSFSSAWDLMVHVQAAHMLNIYQLSSDPSSGGSSRDQSYQRSLFTHETFIASLNRENINMNSARMTHNTPDIVRMYHKHLNGTVEPAPSKKWLDVLEDQILQFLGKLFSAKGFEKPSKLPKQLECCLKSPNVKEHDLLLFNISSLINQLGEELLCEVLPLLANLIYMSKQDFSQVKTNDAKKLVKKFRDKVHSASYLANEQPEIRLKKLMDIVNSIRKVAEYLLRVSGFSLNIGRSPRDILRELHKETREFKHMSSMIGDGIPNGLNPNGTLLSLGDSLMEDSHCQTDLSSTSASSSIMSGNGNSLVNSLHQQQQQQQQQHHQQLHSQHQNQLQNQQQQQLYNHRMEQDSTPTMTDVSTSTGLETMSSHHVIMSSSGGNNNNCLVSDNGNGNSPSSTATSASSTMTNNNQALMNGNDGLCSSSQCSTSVNGNSSFPLGLGGIGMGQLHHNNFMNNNNTSTVTTSASTSNSTSPSSFESSSSIVSQPMEASTQTQTVQVGDSNHHQLNLLHQENNNIATNNNQAPAVSAANNIIGGGGAASVAVVAAAG</sequence>
<dbReference type="PROSITE" id="PS00028">
    <property type="entry name" value="ZINC_FINGER_C2H2_1"/>
    <property type="match status" value="1"/>
</dbReference>
<keyword evidence="8" id="KW-0539">Nucleus</keyword>
<dbReference type="EMBL" id="LJIJ01000906">
    <property type="protein sequence ID" value="ODM93824.1"/>
    <property type="molecule type" value="Genomic_DNA"/>
</dbReference>
<dbReference type="GO" id="GO:0005634">
    <property type="term" value="C:nucleus"/>
    <property type="evidence" value="ECO:0007669"/>
    <property type="project" value="UniProtKB-SubCell"/>
</dbReference>
<accession>A0A1D2MLV5</accession>
<dbReference type="GO" id="GO:0000978">
    <property type="term" value="F:RNA polymerase II cis-regulatory region sequence-specific DNA binding"/>
    <property type="evidence" value="ECO:0007669"/>
    <property type="project" value="TreeGrafter"/>
</dbReference>